<dbReference type="EC" id="1.5.1.3" evidence="3"/>
<dbReference type="PRINTS" id="PR00070">
    <property type="entry name" value="DHFR"/>
</dbReference>
<dbReference type="InterPro" id="IPR024072">
    <property type="entry name" value="DHFR-like_dom_sf"/>
</dbReference>
<evidence type="ECO:0000313" key="11">
    <source>
        <dbReference type="Proteomes" id="UP000886829"/>
    </source>
</evidence>
<reference evidence="10" key="2">
    <citation type="submission" date="2021-04" db="EMBL/GenBank/DDBJ databases">
        <authorList>
            <person name="Gilroy R."/>
        </authorList>
    </citation>
    <scope>NUCLEOTIDE SEQUENCE</scope>
    <source>
        <strain evidence="10">USASDec5-558</strain>
    </source>
</reference>
<comment type="pathway">
    <text evidence="1">Cofactor biosynthesis; tetrahydrofolate biosynthesis; 5,6,7,8-tetrahydrofolate from 7,8-dihydrofolate: step 1/1.</text>
</comment>
<accession>A0A9D1WFE3</accession>
<dbReference type="SUPFAM" id="SSF53597">
    <property type="entry name" value="Dihydrofolate reductase-like"/>
    <property type="match status" value="1"/>
</dbReference>
<dbReference type="GO" id="GO:0046655">
    <property type="term" value="P:folic acid metabolic process"/>
    <property type="evidence" value="ECO:0007669"/>
    <property type="project" value="TreeGrafter"/>
</dbReference>
<dbReference type="PANTHER" id="PTHR48069">
    <property type="entry name" value="DIHYDROFOLATE REDUCTASE"/>
    <property type="match status" value="1"/>
</dbReference>
<dbReference type="Gene3D" id="3.40.430.10">
    <property type="entry name" value="Dihydrofolate Reductase, subunit A"/>
    <property type="match status" value="1"/>
</dbReference>
<dbReference type="GO" id="GO:0006730">
    <property type="term" value="P:one-carbon metabolic process"/>
    <property type="evidence" value="ECO:0007669"/>
    <property type="project" value="UniProtKB-KW"/>
</dbReference>
<protein>
    <recommendedName>
        <fullName evidence="3">dihydrofolate reductase</fullName>
        <ecNumber evidence="3">1.5.1.3</ecNumber>
    </recommendedName>
</protein>
<comment type="caution">
    <text evidence="10">The sequence shown here is derived from an EMBL/GenBank/DDBJ whole genome shotgun (WGS) entry which is preliminary data.</text>
</comment>
<reference evidence="10" key="1">
    <citation type="journal article" date="2021" name="PeerJ">
        <title>Extensive microbial diversity within the chicken gut microbiome revealed by metagenomics and culture.</title>
        <authorList>
            <person name="Gilroy R."/>
            <person name="Ravi A."/>
            <person name="Getino M."/>
            <person name="Pursley I."/>
            <person name="Horton D.L."/>
            <person name="Alikhan N.F."/>
            <person name="Baker D."/>
            <person name="Gharbi K."/>
            <person name="Hall N."/>
            <person name="Watson M."/>
            <person name="Adriaenssens E.M."/>
            <person name="Foster-Nyarko E."/>
            <person name="Jarju S."/>
            <person name="Secka A."/>
            <person name="Antonio M."/>
            <person name="Oren A."/>
            <person name="Chaudhuri R.R."/>
            <person name="La Ragione R."/>
            <person name="Hildebrand F."/>
            <person name="Pallen M.J."/>
        </authorList>
    </citation>
    <scope>NUCLEOTIDE SEQUENCE</scope>
    <source>
        <strain evidence="10">USASDec5-558</strain>
    </source>
</reference>
<dbReference type="AlphaFoldDB" id="A0A9D1WFE3"/>
<dbReference type="PANTHER" id="PTHR48069:SF3">
    <property type="entry name" value="DIHYDROFOLATE REDUCTASE"/>
    <property type="match status" value="1"/>
</dbReference>
<dbReference type="GO" id="GO:0005829">
    <property type="term" value="C:cytosol"/>
    <property type="evidence" value="ECO:0007669"/>
    <property type="project" value="TreeGrafter"/>
</dbReference>
<evidence type="ECO:0000256" key="6">
    <source>
        <dbReference type="ARBA" id="ARBA00023002"/>
    </source>
</evidence>
<evidence type="ECO:0000256" key="7">
    <source>
        <dbReference type="ARBA" id="ARBA00025067"/>
    </source>
</evidence>
<evidence type="ECO:0000313" key="10">
    <source>
        <dbReference type="EMBL" id="HIX58068.1"/>
    </source>
</evidence>
<dbReference type="PROSITE" id="PS51330">
    <property type="entry name" value="DHFR_2"/>
    <property type="match status" value="1"/>
</dbReference>
<evidence type="ECO:0000256" key="2">
    <source>
        <dbReference type="ARBA" id="ARBA00009539"/>
    </source>
</evidence>
<proteinExistence type="inferred from homology"/>
<dbReference type="GO" id="GO:0046654">
    <property type="term" value="P:tetrahydrofolate biosynthetic process"/>
    <property type="evidence" value="ECO:0007669"/>
    <property type="project" value="InterPro"/>
</dbReference>
<dbReference type="InterPro" id="IPR017925">
    <property type="entry name" value="DHFR_CS"/>
</dbReference>
<organism evidence="10 11">
    <name type="scientific">Candidatus Anaerobiospirillum pullistercoris</name>
    <dbReference type="NCBI Taxonomy" id="2838452"/>
    <lineage>
        <taxon>Bacteria</taxon>
        <taxon>Pseudomonadati</taxon>
        <taxon>Pseudomonadota</taxon>
        <taxon>Gammaproteobacteria</taxon>
        <taxon>Aeromonadales</taxon>
        <taxon>Succinivibrionaceae</taxon>
        <taxon>Anaerobiospirillum</taxon>
    </lineage>
</organism>
<dbReference type="InterPro" id="IPR001796">
    <property type="entry name" value="DHFR_dom"/>
</dbReference>
<dbReference type="GO" id="GO:0046452">
    <property type="term" value="P:dihydrofolate metabolic process"/>
    <property type="evidence" value="ECO:0007669"/>
    <property type="project" value="TreeGrafter"/>
</dbReference>
<evidence type="ECO:0000256" key="3">
    <source>
        <dbReference type="ARBA" id="ARBA00012856"/>
    </source>
</evidence>
<dbReference type="Pfam" id="PF00186">
    <property type="entry name" value="DHFR_1"/>
    <property type="match status" value="1"/>
</dbReference>
<evidence type="ECO:0000259" key="9">
    <source>
        <dbReference type="PROSITE" id="PS51330"/>
    </source>
</evidence>
<dbReference type="CDD" id="cd00209">
    <property type="entry name" value="DHFR"/>
    <property type="match status" value="1"/>
</dbReference>
<dbReference type="Proteomes" id="UP000886829">
    <property type="component" value="Unassembled WGS sequence"/>
</dbReference>
<dbReference type="GO" id="GO:0004146">
    <property type="term" value="F:dihydrofolate reductase activity"/>
    <property type="evidence" value="ECO:0007669"/>
    <property type="project" value="UniProtKB-EC"/>
</dbReference>
<keyword evidence="4" id="KW-0554">One-carbon metabolism</keyword>
<evidence type="ECO:0000256" key="5">
    <source>
        <dbReference type="ARBA" id="ARBA00022857"/>
    </source>
</evidence>
<evidence type="ECO:0000256" key="4">
    <source>
        <dbReference type="ARBA" id="ARBA00022563"/>
    </source>
</evidence>
<comment type="function">
    <text evidence="7">Key enzyme in folate metabolism. Catalyzes an essential reaction for de novo glycine and purine synthesis, and for DNA precursor synthesis.</text>
</comment>
<gene>
    <name evidence="10" type="ORF">H9850_11480</name>
</gene>
<dbReference type="EMBL" id="DXEV01000225">
    <property type="protein sequence ID" value="HIX58068.1"/>
    <property type="molecule type" value="Genomic_DNA"/>
</dbReference>
<keyword evidence="5" id="KW-0521">NADP</keyword>
<dbReference type="GO" id="GO:0050661">
    <property type="term" value="F:NADP binding"/>
    <property type="evidence" value="ECO:0007669"/>
    <property type="project" value="InterPro"/>
</dbReference>
<feature type="non-terminal residue" evidence="10">
    <location>
        <position position="216"/>
    </location>
</feature>
<comment type="similarity">
    <text evidence="2 8">Belongs to the dihydrofolate reductase family.</text>
</comment>
<feature type="domain" description="DHFR" evidence="9">
    <location>
        <begin position="33"/>
        <end position="216"/>
    </location>
</feature>
<sequence length="216" mass="23415">MQSTPHAQSAQSTAKPKLPQLLVPAASSLSAMQIQLVVACGRDRAIGERGAMPWYLPADLKHFKSTTAHTCLIMGRKTFESIGRALPLRRNIVVSSDQSLAHTNPNIEVATSFEAALELATVMPAAAMTSCSQSAVQVVPYGVISIIGGAGLFARGLEVANRLEITEIAAEFPQADTYFPEIDRKQWQVEALQPDIEAEPCYYFCAAEQPQDFAQH</sequence>
<evidence type="ECO:0000256" key="8">
    <source>
        <dbReference type="RuleBase" id="RU004474"/>
    </source>
</evidence>
<dbReference type="InterPro" id="IPR012259">
    <property type="entry name" value="DHFR"/>
</dbReference>
<name>A0A9D1WFE3_9GAMM</name>
<dbReference type="PROSITE" id="PS00075">
    <property type="entry name" value="DHFR_1"/>
    <property type="match status" value="1"/>
</dbReference>
<keyword evidence="6" id="KW-0560">Oxidoreductase</keyword>
<evidence type="ECO:0000256" key="1">
    <source>
        <dbReference type="ARBA" id="ARBA00004903"/>
    </source>
</evidence>